<reference evidence="2" key="1">
    <citation type="journal article" date="2021" name="Proc. Natl. Acad. Sci. U.S.A.">
        <title>A Catalog of Tens of Thousands of Viruses from Human Metagenomes Reveals Hidden Associations with Chronic Diseases.</title>
        <authorList>
            <person name="Tisza M.J."/>
            <person name="Buck C.B."/>
        </authorList>
    </citation>
    <scope>NUCLEOTIDE SEQUENCE</scope>
    <source>
        <strain evidence="2">CtJ7x27</strain>
    </source>
</reference>
<feature type="region of interest" description="Disordered" evidence="1">
    <location>
        <begin position="137"/>
        <end position="289"/>
    </location>
</feature>
<organism evidence="2">
    <name type="scientific">Siphoviridae sp. ctJ7x27</name>
    <dbReference type="NCBI Taxonomy" id="2827835"/>
    <lineage>
        <taxon>Viruses</taxon>
        <taxon>Duplodnaviria</taxon>
        <taxon>Heunggongvirae</taxon>
        <taxon>Uroviricota</taxon>
        <taxon>Caudoviricetes</taxon>
    </lineage>
</organism>
<sequence>MSQLTFDATNHETLGTYEALPAGWYNAAIDASEMKATKDGTGAYLQLSFKILDGFANGRKVFARLNLQNSNPTAQEIAYKTLSSIMHATGQLRINDSQELHAIPMKIKLKVRAGDEKYEASNDITAYDNVNSNHEMAQAPAGQNAPATGSWNAAPQPPQPPQGTAWGNAPQPQPQTTPQAQTGGFSAPQQPWGQPQQQPAPQMPPQPQPQAQTPNPFAQQQTPPQVEAQVQQQPQAQPSWATADVEAAQQQEQEAKTQQQGDYEAPADDPVTAQAAAQAQSSLPPWAKQ</sequence>
<feature type="compositionally biased region" description="Low complexity" evidence="1">
    <location>
        <begin position="246"/>
        <end position="260"/>
    </location>
</feature>
<feature type="compositionally biased region" description="Low complexity" evidence="1">
    <location>
        <begin position="174"/>
        <end position="200"/>
    </location>
</feature>
<accession>A0A8S5S412</accession>
<dbReference type="InterPro" id="IPR007731">
    <property type="entry name" value="DUF669"/>
</dbReference>
<proteinExistence type="predicted"/>
<feature type="compositionally biased region" description="Low complexity" evidence="1">
    <location>
        <begin position="209"/>
        <end position="238"/>
    </location>
</feature>
<dbReference type="EMBL" id="BK032517">
    <property type="protein sequence ID" value="DAF45664.1"/>
    <property type="molecule type" value="Genomic_DNA"/>
</dbReference>
<protein>
    <submittedName>
        <fullName evidence="2">Single stranded DNA binding protein</fullName>
    </submittedName>
</protein>
<evidence type="ECO:0000256" key="1">
    <source>
        <dbReference type="SAM" id="MobiDB-lite"/>
    </source>
</evidence>
<evidence type="ECO:0000313" key="2">
    <source>
        <dbReference type="EMBL" id="DAF45664.1"/>
    </source>
</evidence>
<dbReference type="Pfam" id="PF05037">
    <property type="entry name" value="DUF669"/>
    <property type="match status" value="1"/>
</dbReference>
<name>A0A8S5S412_9CAUD</name>